<dbReference type="EMBL" id="LR031879">
    <property type="protein sequence ID" value="VDD55765.1"/>
    <property type="molecule type" value="Genomic_DNA"/>
</dbReference>
<dbReference type="GO" id="GO:0050832">
    <property type="term" value="P:defense response to fungus"/>
    <property type="evidence" value="ECO:0007669"/>
    <property type="project" value="UniProtKB-KW"/>
</dbReference>
<accession>A0A3P6GFD7</accession>
<feature type="domain" description="Defensin-like" evidence="7">
    <location>
        <begin position="37"/>
        <end position="83"/>
    </location>
</feature>
<dbReference type="Pfam" id="PF24552">
    <property type="entry name" value="Defensin"/>
    <property type="match status" value="1"/>
</dbReference>
<name>A0A3P6GFD7_BRAOL</name>
<keyword evidence="6" id="KW-0732">Signal</keyword>
<protein>
    <recommendedName>
        <fullName evidence="7">Defensin-like domain-containing protein</fullName>
    </recommendedName>
</protein>
<evidence type="ECO:0000256" key="5">
    <source>
        <dbReference type="ARBA" id="ARBA00023157"/>
    </source>
</evidence>
<organism evidence="8">
    <name type="scientific">Brassica oleracea</name>
    <name type="common">Wild cabbage</name>
    <dbReference type="NCBI Taxonomy" id="3712"/>
    <lineage>
        <taxon>Eukaryota</taxon>
        <taxon>Viridiplantae</taxon>
        <taxon>Streptophyta</taxon>
        <taxon>Embryophyta</taxon>
        <taxon>Tracheophyta</taxon>
        <taxon>Spermatophyta</taxon>
        <taxon>Magnoliopsida</taxon>
        <taxon>eudicotyledons</taxon>
        <taxon>Gunneridae</taxon>
        <taxon>Pentapetalae</taxon>
        <taxon>rosids</taxon>
        <taxon>malvids</taxon>
        <taxon>Brassicales</taxon>
        <taxon>Brassicaceae</taxon>
        <taxon>Brassiceae</taxon>
        <taxon>Brassica</taxon>
    </lineage>
</organism>
<feature type="chain" id="PRO_5036088506" description="Defensin-like domain-containing protein" evidence="6">
    <location>
        <begin position="18"/>
        <end position="83"/>
    </location>
</feature>
<dbReference type="AlphaFoldDB" id="A0A3P6GFD7"/>
<comment type="similarity">
    <text evidence="1">Belongs to the DEFL family.</text>
</comment>
<evidence type="ECO:0000259" key="7">
    <source>
        <dbReference type="Pfam" id="PF24552"/>
    </source>
</evidence>
<evidence type="ECO:0000256" key="4">
    <source>
        <dbReference type="ARBA" id="ARBA00022821"/>
    </source>
</evidence>
<dbReference type="EMBL" id="LR031879">
    <property type="protein sequence ID" value="VDD55768.1"/>
    <property type="molecule type" value="Genomic_DNA"/>
</dbReference>
<evidence type="ECO:0000256" key="3">
    <source>
        <dbReference type="ARBA" id="ARBA00022577"/>
    </source>
</evidence>
<sequence length="83" mass="9117">MGTTKTLMTCLLAVILAASLSNQNVLVSGVEIQKFSYDHCITLCTDTYAWYECQHDCSIFGYKGLGECASPSPKEPKRCCCQP</sequence>
<evidence type="ECO:0000313" key="9">
    <source>
        <dbReference type="EMBL" id="VDD55768.1"/>
    </source>
</evidence>
<keyword evidence="5" id="KW-1015">Disulfide bond</keyword>
<proteinExistence type="inferred from homology"/>
<evidence type="ECO:0000256" key="6">
    <source>
        <dbReference type="SAM" id="SignalP"/>
    </source>
</evidence>
<keyword evidence="4" id="KW-0611">Plant defense</keyword>
<reference evidence="8" key="1">
    <citation type="submission" date="2018-11" db="EMBL/GenBank/DDBJ databases">
        <authorList>
            <consortium name="Genoscope - CEA"/>
            <person name="William W."/>
        </authorList>
    </citation>
    <scope>NUCLEOTIDE SEQUENCE</scope>
</reference>
<evidence type="ECO:0000256" key="1">
    <source>
        <dbReference type="ARBA" id="ARBA00006722"/>
    </source>
</evidence>
<evidence type="ECO:0000313" key="8">
    <source>
        <dbReference type="EMBL" id="VDD55765.1"/>
    </source>
</evidence>
<dbReference type="GO" id="GO:0031640">
    <property type="term" value="P:killing of cells of another organism"/>
    <property type="evidence" value="ECO:0007669"/>
    <property type="project" value="UniProtKB-KW"/>
</dbReference>
<dbReference type="InterPro" id="IPR056373">
    <property type="entry name" value="Defensin-like_dom"/>
</dbReference>
<keyword evidence="2" id="KW-0929">Antimicrobial</keyword>
<gene>
    <name evidence="8" type="ORF">BOLC8T48994H</name>
    <name evidence="9" type="ORF">BOLC8T48997H</name>
</gene>
<feature type="signal peptide" evidence="6">
    <location>
        <begin position="1"/>
        <end position="17"/>
    </location>
</feature>
<evidence type="ECO:0000256" key="2">
    <source>
        <dbReference type="ARBA" id="ARBA00022529"/>
    </source>
</evidence>
<keyword evidence="3" id="KW-0295">Fungicide</keyword>